<dbReference type="Gene3D" id="3.60.15.10">
    <property type="entry name" value="Ribonuclease Z/Hydroxyacylglutathione hydrolase-like"/>
    <property type="match status" value="1"/>
</dbReference>
<keyword evidence="6 8" id="KW-0378">Hydrolase</keyword>
<dbReference type="GO" id="GO:0008270">
    <property type="term" value="F:zinc ion binding"/>
    <property type="evidence" value="ECO:0007669"/>
    <property type="project" value="UniProtKB-UniRule"/>
</dbReference>
<comment type="caution">
    <text evidence="10">The sequence shown here is derived from an EMBL/GenBank/DDBJ whole genome shotgun (WGS) entry which is preliminary data.</text>
</comment>
<gene>
    <name evidence="8" type="primary">rnz</name>
    <name evidence="10" type="ORF">FTO68_00975</name>
</gene>
<feature type="binding site" evidence="8">
    <location>
        <position position="214"/>
    </location>
    <ligand>
        <name>Zn(2+)</name>
        <dbReference type="ChEBI" id="CHEBI:29105"/>
        <label>1</label>
        <note>catalytic</note>
    </ligand>
</feature>
<dbReference type="InterPro" id="IPR013471">
    <property type="entry name" value="RNase_Z/BN"/>
</dbReference>
<reference evidence="10 11" key="1">
    <citation type="submission" date="2019-08" db="EMBL/GenBank/DDBJ databases">
        <authorList>
            <person name="Chen S.-C."/>
            <person name="Lai M.-C."/>
            <person name="You Y.-T."/>
        </authorList>
    </citation>
    <scope>NUCLEOTIDE SEQUENCE [LARGE SCALE GENOMIC DNA]</scope>
    <source>
        <strain evidence="10 11">P2F9704a</strain>
    </source>
</reference>
<dbReference type="HAMAP" id="MF_01818">
    <property type="entry name" value="RNase_Z_BN"/>
    <property type="match status" value="1"/>
</dbReference>
<keyword evidence="3 8" id="KW-0540">Nuclease</keyword>
<evidence type="ECO:0000256" key="3">
    <source>
        <dbReference type="ARBA" id="ARBA00022722"/>
    </source>
</evidence>
<accession>A0ABD4TEX2</accession>
<feature type="binding site" evidence="8">
    <location>
        <position position="214"/>
    </location>
    <ligand>
        <name>Zn(2+)</name>
        <dbReference type="ChEBI" id="CHEBI:29105"/>
        <label>2</label>
        <note>catalytic</note>
    </ligand>
</feature>
<comment type="catalytic activity">
    <reaction evidence="8">
        <text>Endonucleolytic cleavage of RNA, removing extra 3' nucleotides from tRNA precursor, generating 3' termini of tRNAs. A 3'-hydroxy group is left at the tRNA terminus and a 5'-phosphoryl group is left at the trailer molecule.</text>
        <dbReference type="EC" id="3.1.26.11"/>
    </reaction>
</comment>
<feature type="binding site" evidence="8">
    <location>
        <position position="140"/>
    </location>
    <ligand>
        <name>Zn(2+)</name>
        <dbReference type="ChEBI" id="CHEBI:29105"/>
        <label>1</label>
        <note>catalytic</note>
    </ligand>
</feature>
<proteinExistence type="inferred from homology"/>
<protein>
    <recommendedName>
        <fullName evidence="8">Ribonuclease Z</fullName>
        <shortName evidence="8">RNase Z</shortName>
        <ecNumber evidence="8">3.1.26.11</ecNumber>
    </recommendedName>
    <alternativeName>
        <fullName evidence="8">tRNA 3 endonuclease</fullName>
    </alternativeName>
    <alternativeName>
        <fullName evidence="8">tRNase Z</fullName>
    </alternativeName>
</protein>
<sequence length="310" mass="34624">MAGETLHVHFLGTAGALPTPQRNPSCIMVRRGSDTLLFDCGEGAQQQMMRVRTGFTVDAIFISHWHADHYLGIFGLLETMGFNGRRDPIRLYGPRRIYEMVSIIRQLNPGISFPIEAAELRDGEAILFDGYRVIPFATRHGCESYGFILEEDQRPGRFDREEAISLGVPPGPFFGRLQRGDSISILVDGEEMTITPDQVMGPARPGRKLVYTGDTRPLRIWPDAAYRADLLIHDATFDDAESARADEVFHSTAGMAGLAARDTGAERLALVHISSRYTQTATHIQDAKRHYQGEILFPNDCTMIEIPFKD</sequence>
<keyword evidence="4 8" id="KW-0479">Metal-binding</keyword>
<keyword evidence="11" id="KW-1185">Reference proteome</keyword>
<evidence type="ECO:0000256" key="7">
    <source>
        <dbReference type="ARBA" id="ARBA00022833"/>
    </source>
</evidence>
<evidence type="ECO:0000256" key="6">
    <source>
        <dbReference type="ARBA" id="ARBA00022801"/>
    </source>
</evidence>
<keyword evidence="2 8" id="KW-0819">tRNA processing</keyword>
<comment type="cofactor">
    <cofactor evidence="8">
        <name>Zn(2+)</name>
        <dbReference type="ChEBI" id="CHEBI:29105"/>
    </cofactor>
    <text evidence="8">Binds 2 Zn(2+) ions.</text>
</comment>
<dbReference type="AlphaFoldDB" id="A0ABD4TEX2"/>
<dbReference type="SMART" id="SM00849">
    <property type="entry name" value="Lactamase_B"/>
    <property type="match status" value="1"/>
</dbReference>
<evidence type="ECO:0000256" key="1">
    <source>
        <dbReference type="ARBA" id="ARBA00011738"/>
    </source>
</evidence>
<dbReference type="Pfam" id="PF00753">
    <property type="entry name" value="Lactamase_B"/>
    <property type="match status" value="1"/>
</dbReference>
<comment type="subunit">
    <text evidence="1 8">Homodimer.</text>
</comment>
<evidence type="ECO:0000313" key="11">
    <source>
        <dbReference type="Proteomes" id="UP001524383"/>
    </source>
</evidence>
<dbReference type="InterPro" id="IPR036866">
    <property type="entry name" value="RibonucZ/Hydroxyglut_hydro"/>
</dbReference>
<evidence type="ECO:0000256" key="8">
    <source>
        <dbReference type="HAMAP-Rule" id="MF_01818"/>
    </source>
</evidence>
<evidence type="ECO:0000313" key="10">
    <source>
        <dbReference type="EMBL" id="MCQ1537567.1"/>
    </source>
</evidence>
<dbReference type="EMBL" id="VOTZ01000002">
    <property type="protein sequence ID" value="MCQ1537567.1"/>
    <property type="molecule type" value="Genomic_DNA"/>
</dbReference>
<name>A0ABD4TEX2_9EURY</name>
<comment type="similarity">
    <text evidence="8">Belongs to the RNase Z family.</text>
</comment>
<dbReference type="GO" id="GO:0042781">
    <property type="term" value="F:3'-tRNA processing endoribonuclease activity"/>
    <property type="evidence" value="ECO:0007669"/>
    <property type="project" value="UniProtKB-UniRule"/>
</dbReference>
<dbReference type="EC" id="3.1.26.11" evidence="8"/>
<evidence type="ECO:0000259" key="9">
    <source>
        <dbReference type="SMART" id="SM00849"/>
    </source>
</evidence>
<comment type="function">
    <text evidence="8">Zinc phosphodiesterase, which displays some tRNA 3'-processing endonuclease activity. Probably involved in tRNA maturation, by removing a 3'-trailer from precursor tRNA.</text>
</comment>
<organism evidence="10 11">
    <name type="scientific">Methanocalculus taiwanensis</name>
    <dbReference type="NCBI Taxonomy" id="106207"/>
    <lineage>
        <taxon>Archaea</taxon>
        <taxon>Methanobacteriati</taxon>
        <taxon>Methanobacteriota</taxon>
        <taxon>Stenosarchaea group</taxon>
        <taxon>Methanomicrobia</taxon>
        <taxon>Methanomicrobiales</taxon>
        <taxon>Methanocalculaceae</taxon>
        <taxon>Methanocalculus</taxon>
    </lineage>
</organism>
<keyword evidence="5 8" id="KW-0255">Endonuclease</keyword>
<dbReference type="CDD" id="cd07717">
    <property type="entry name" value="RNaseZ_ZiPD-like_MBL-fold"/>
    <property type="match status" value="1"/>
</dbReference>
<feature type="binding site" evidence="8">
    <location>
        <position position="68"/>
    </location>
    <ligand>
        <name>Zn(2+)</name>
        <dbReference type="ChEBI" id="CHEBI:29105"/>
        <label>2</label>
        <note>catalytic</note>
    </ligand>
</feature>
<dbReference type="PANTHER" id="PTHR46018">
    <property type="entry name" value="ZINC PHOSPHODIESTERASE ELAC PROTEIN 1"/>
    <property type="match status" value="1"/>
</dbReference>
<feature type="binding site" evidence="8">
    <location>
        <position position="69"/>
    </location>
    <ligand>
        <name>Zn(2+)</name>
        <dbReference type="ChEBI" id="CHEBI:29105"/>
        <label>2</label>
        <note>catalytic</note>
    </ligand>
</feature>
<feature type="binding site" evidence="8">
    <location>
        <position position="66"/>
    </location>
    <ligand>
        <name>Zn(2+)</name>
        <dbReference type="ChEBI" id="CHEBI:29105"/>
        <label>1</label>
        <note>catalytic</note>
    </ligand>
</feature>
<dbReference type="Proteomes" id="UP001524383">
    <property type="component" value="Unassembled WGS sequence"/>
</dbReference>
<dbReference type="NCBIfam" id="NF000801">
    <property type="entry name" value="PRK00055.1-3"/>
    <property type="match status" value="1"/>
</dbReference>
<feature type="binding site" evidence="8">
    <location>
        <position position="272"/>
    </location>
    <ligand>
        <name>Zn(2+)</name>
        <dbReference type="ChEBI" id="CHEBI:29105"/>
        <label>2</label>
        <note>catalytic</note>
    </ligand>
</feature>
<dbReference type="InterPro" id="IPR001279">
    <property type="entry name" value="Metallo-B-lactamas"/>
</dbReference>
<dbReference type="PANTHER" id="PTHR46018:SF2">
    <property type="entry name" value="ZINC PHOSPHODIESTERASE ELAC PROTEIN 1"/>
    <property type="match status" value="1"/>
</dbReference>
<evidence type="ECO:0000256" key="2">
    <source>
        <dbReference type="ARBA" id="ARBA00022694"/>
    </source>
</evidence>
<evidence type="ECO:0000256" key="5">
    <source>
        <dbReference type="ARBA" id="ARBA00022759"/>
    </source>
</evidence>
<feature type="domain" description="Metallo-beta-lactamase" evidence="9">
    <location>
        <begin position="23"/>
        <end position="204"/>
    </location>
</feature>
<keyword evidence="7 8" id="KW-0862">Zinc</keyword>
<dbReference type="SUPFAM" id="SSF56281">
    <property type="entry name" value="Metallo-hydrolase/oxidoreductase"/>
    <property type="match status" value="1"/>
</dbReference>
<evidence type="ECO:0000256" key="4">
    <source>
        <dbReference type="ARBA" id="ARBA00022723"/>
    </source>
</evidence>
<feature type="active site" description="Proton acceptor" evidence="8">
    <location>
        <position position="68"/>
    </location>
</feature>
<feature type="binding site" evidence="8">
    <location>
        <position position="64"/>
    </location>
    <ligand>
        <name>Zn(2+)</name>
        <dbReference type="ChEBI" id="CHEBI:29105"/>
        <label>1</label>
        <note>catalytic</note>
    </ligand>
</feature>